<feature type="domain" description="OmpR/PhoB-type" evidence="7">
    <location>
        <begin position="1"/>
        <end position="105"/>
    </location>
</feature>
<dbReference type="Proteomes" id="UP001595997">
    <property type="component" value="Unassembled WGS sequence"/>
</dbReference>
<dbReference type="RefSeq" id="WP_386452082.1">
    <property type="nucleotide sequence ID" value="NZ_JBHSFH010000015.1"/>
</dbReference>
<dbReference type="PROSITE" id="PS51755">
    <property type="entry name" value="OMPR_PHOB"/>
    <property type="match status" value="1"/>
</dbReference>
<keyword evidence="3" id="KW-0805">Transcription regulation</keyword>
<organism evidence="8 9">
    <name type="scientific">Streptomyces ovatisporus</name>
    <dbReference type="NCBI Taxonomy" id="1128682"/>
    <lineage>
        <taxon>Bacteria</taxon>
        <taxon>Bacillati</taxon>
        <taxon>Actinomycetota</taxon>
        <taxon>Actinomycetes</taxon>
        <taxon>Kitasatosporales</taxon>
        <taxon>Streptomycetaceae</taxon>
        <taxon>Streptomyces</taxon>
    </lineage>
</organism>
<accession>A0ABV9AEV6</accession>
<dbReference type="PANTHER" id="PTHR35807:SF1">
    <property type="entry name" value="TRANSCRIPTIONAL REGULATOR REDD"/>
    <property type="match status" value="1"/>
</dbReference>
<evidence type="ECO:0000256" key="5">
    <source>
        <dbReference type="ARBA" id="ARBA00023163"/>
    </source>
</evidence>
<gene>
    <name evidence="8" type="ORF">ACFPA8_25060</name>
</gene>
<evidence type="ECO:0000256" key="2">
    <source>
        <dbReference type="ARBA" id="ARBA00023012"/>
    </source>
</evidence>
<protein>
    <submittedName>
        <fullName evidence="8">BTAD domain-containing putative transcriptional regulator</fullName>
    </submittedName>
</protein>
<keyword evidence="2" id="KW-0902">Two-component regulatory system</keyword>
<dbReference type="InterPro" id="IPR036388">
    <property type="entry name" value="WH-like_DNA-bd_sf"/>
</dbReference>
<evidence type="ECO:0000256" key="4">
    <source>
        <dbReference type="ARBA" id="ARBA00023125"/>
    </source>
</evidence>
<keyword evidence="4 6" id="KW-0238">DNA-binding</keyword>
<dbReference type="SUPFAM" id="SSF48452">
    <property type="entry name" value="TPR-like"/>
    <property type="match status" value="1"/>
</dbReference>
<comment type="similarity">
    <text evidence="1">Belongs to the AfsR/DnrI/RedD regulatory family.</text>
</comment>
<proteinExistence type="inferred from homology"/>
<dbReference type="CDD" id="cd15831">
    <property type="entry name" value="BTAD"/>
    <property type="match status" value="1"/>
</dbReference>
<dbReference type="Gene3D" id="1.25.40.10">
    <property type="entry name" value="Tetratricopeptide repeat domain"/>
    <property type="match status" value="1"/>
</dbReference>
<keyword evidence="9" id="KW-1185">Reference proteome</keyword>
<evidence type="ECO:0000256" key="1">
    <source>
        <dbReference type="ARBA" id="ARBA00005820"/>
    </source>
</evidence>
<dbReference type="EMBL" id="JBHSFH010000015">
    <property type="protein sequence ID" value="MFC4497406.1"/>
    <property type="molecule type" value="Genomic_DNA"/>
</dbReference>
<evidence type="ECO:0000256" key="3">
    <source>
        <dbReference type="ARBA" id="ARBA00023015"/>
    </source>
</evidence>
<dbReference type="PANTHER" id="PTHR35807">
    <property type="entry name" value="TRANSCRIPTIONAL REGULATOR REDD-RELATED"/>
    <property type="match status" value="1"/>
</dbReference>
<comment type="caution">
    <text evidence="8">The sequence shown here is derived from an EMBL/GenBank/DDBJ whole genome shotgun (WGS) entry which is preliminary data.</text>
</comment>
<dbReference type="Pfam" id="PF03704">
    <property type="entry name" value="BTAD"/>
    <property type="match status" value="1"/>
</dbReference>
<dbReference type="InterPro" id="IPR011990">
    <property type="entry name" value="TPR-like_helical_dom_sf"/>
</dbReference>
<dbReference type="Gene3D" id="1.10.10.10">
    <property type="entry name" value="Winged helix-like DNA-binding domain superfamily/Winged helix DNA-binding domain"/>
    <property type="match status" value="1"/>
</dbReference>
<name>A0ABV9AEV6_9ACTN</name>
<dbReference type="Pfam" id="PF00486">
    <property type="entry name" value="Trans_reg_C"/>
    <property type="match status" value="1"/>
</dbReference>
<dbReference type="InterPro" id="IPR051677">
    <property type="entry name" value="AfsR-DnrI-RedD_regulator"/>
</dbReference>
<keyword evidence="5" id="KW-0804">Transcription</keyword>
<evidence type="ECO:0000256" key="6">
    <source>
        <dbReference type="PROSITE-ProRule" id="PRU01091"/>
    </source>
</evidence>
<dbReference type="SMART" id="SM01043">
    <property type="entry name" value="BTAD"/>
    <property type="match status" value="1"/>
</dbReference>
<sequence length="271" mass="29346">MDIGILGPLVVRVDGTSVVPSAAKPRQVLALLAANAGQQMSTATIAQELWGSSPPTNPSGVVQTYIKQLRRAISAALGPVPQEQAAGRSAKDVLRRGHHGYMLDMPGTTTDAHEFDRLATRGLRSLVEGDGEEASRSLERALGLWRGPALADVRTGSGLEVEAQCLEEARRAALDGRITADLQLGRHAQLIGELTMLTARFPLQESLHAQLMVALYRCGRSSQALHVYRRMRAEYVEELGIEPSHRLQRLHRAVLDADPMLDSPVPSLAAF</sequence>
<dbReference type="InterPro" id="IPR016032">
    <property type="entry name" value="Sig_transdc_resp-reg_C-effctor"/>
</dbReference>
<evidence type="ECO:0000313" key="9">
    <source>
        <dbReference type="Proteomes" id="UP001595997"/>
    </source>
</evidence>
<dbReference type="SMART" id="SM00862">
    <property type="entry name" value="Trans_reg_C"/>
    <property type="match status" value="1"/>
</dbReference>
<evidence type="ECO:0000259" key="7">
    <source>
        <dbReference type="PROSITE" id="PS51755"/>
    </source>
</evidence>
<dbReference type="InterPro" id="IPR005158">
    <property type="entry name" value="BTAD"/>
</dbReference>
<feature type="DNA-binding region" description="OmpR/PhoB-type" evidence="6">
    <location>
        <begin position="1"/>
        <end position="105"/>
    </location>
</feature>
<dbReference type="InterPro" id="IPR001867">
    <property type="entry name" value="OmpR/PhoB-type_DNA-bd"/>
</dbReference>
<evidence type="ECO:0000313" key="8">
    <source>
        <dbReference type="EMBL" id="MFC4497406.1"/>
    </source>
</evidence>
<dbReference type="SUPFAM" id="SSF46894">
    <property type="entry name" value="C-terminal effector domain of the bipartite response regulators"/>
    <property type="match status" value="1"/>
</dbReference>
<reference evidence="9" key="1">
    <citation type="journal article" date="2019" name="Int. J. Syst. Evol. Microbiol.">
        <title>The Global Catalogue of Microorganisms (GCM) 10K type strain sequencing project: providing services to taxonomists for standard genome sequencing and annotation.</title>
        <authorList>
            <consortium name="The Broad Institute Genomics Platform"/>
            <consortium name="The Broad Institute Genome Sequencing Center for Infectious Disease"/>
            <person name="Wu L."/>
            <person name="Ma J."/>
        </authorList>
    </citation>
    <scope>NUCLEOTIDE SEQUENCE [LARGE SCALE GENOMIC DNA]</scope>
    <source>
        <strain evidence="9">CGMCC 4.7357</strain>
    </source>
</reference>